<sequence length="166" mass="19026">MMFEFMFSLSIISSLTFVLISHPLVIALMIIFQSTIISLFISFSPYSSWFAYILFMIFLSGMMIIFIYISSLTSNEIISKFNMSLIHFPIFIIFITLVSLILSKSNINTFTYTNQPSMNSTNSIISNMYSTNTSFMTIFLITYLLVVLIMVVKTSMLTKGPLRLKK</sequence>
<keyword evidence="1" id="KW-0472">Membrane</keyword>
<keyword evidence="1" id="KW-1133">Transmembrane helix</keyword>
<organism evidence="2">
    <name type="scientific">Bahadzia jaraguensis</name>
    <name type="common">Amphipod</name>
    <dbReference type="NCBI Taxonomy" id="1041811"/>
    <lineage>
        <taxon>Eukaryota</taxon>
        <taxon>Metazoa</taxon>
        <taxon>Ecdysozoa</taxon>
        <taxon>Arthropoda</taxon>
        <taxon>Crustacea</taxon>
        <taxon>Multicrustacea</taxon>
        <taxon>Malacostraca</taxon>
        <taxon>Eumalacostraca</taxon>
        <taxon>Peracarida</taxon>
        <taxon>Amphipoda</taxon>
        <taxon>Senticaudata</taxon>
        <taxon>Hadziida</taxon>
        <taxon>Hadzioidea</taxon>
        <taxon>Hadziidae</taxon>
        <taxon>Bahadzia</taxon>
    </lineage>
</organism>
<accession>K7ZTT6</accession>
<reference evidence="2" key="1">
    <citation type="journal article" date="2012" name="Curr. Biol.">
        <title>Mitogenomic phylogenetic analysis supports continental-scale vicariance in subterranean thalassoid crustaceans.</title>
        <authorList>
            <person name="Bauza-Ribot M.M."/>
            <person name="Juan C."/>
            <person name="Nardi F."/>
            <person name="Oromi P."/>
            <person name="Pons J."/>
            <person name="Jaume D."/>
        </authorList>
    </citation>
    <scope>NUCLEOTIDE SEQUENCE</scope>
</reference>
<dbReference type="EMBL" id="FR872382">
    <property type="protein sequence ID" value="CCB84625.1"/>
    <property type="molecule type" value="Genomic_DNA"/>
</dbReference>
<keyword evidence="2" id="KW-0496">Mitochondrion</keyword>
<feature type="transmembrane region" description="Helical" evidence="1">
    <location>
        <begin position="49"/>
        <end position="69"/>
    </location>
</feature>
<protein>
    <submittedName>
        <fullName evidence="2">NADH dehydrogenase subunit 6</fullName>
    </submittedName>
</protein>
<name>K7ZTT6_BAHJA</name>
<feature type="transmembrane region" description="Helical" evidence="1">
    <location>
        <begin position="12"/>
        <end position="43"/>
    </location>
</feature>
<gene>
    <name evidence="2" type="primary">nd6</name>
</gene>
<evidence type="ECO:0000256" key="1">
    <source>
        <dbReference type="SAM" id="Phobius"/>
    </source>
</evidence>
<dbReference type="AlphaFoldDB" id="K7ZTT6"/>
<feature type="transmembrane region" description="Helical" evidence="1">
    <location>
        <begin position="81"/>
        <end position="102"/>
    </location>
</feature>
<geneLocation type="mitochondrion" evidence="2"/>
<evidence type="ECO:0000313" key="2">
    <source>
        <dbReference type="EMBL" id="CCB84625.1"/>
    </source>
</evidence>
<feature type="transmembrane region" description="Helical" evidence="1">
    <location>
        <begin position="135"/>
        <end position="156"/>
    </location>
</feature>
<proteinExistence type="predicted"/>
<keyword evidence="1" id="KW-0812">Transmembrane</keyword>